<dbReference type="Proteomes" id="UP001597283">
    <property type="component" value="Unassembled WGS sequence"/>
</dbReference>
<protein>
    <submittedName>
        <fullName evidence="2">Uncharacterized protein</fullName>
    </submittedName>
</protein>
<evidence type="ECO:0000256" key="1">
    <source>
        <dbReference type="SAM" id="MobiDB-lite"/>
    </source>
</evidence>
<evidence type="ECO:0000313" key="2">
    <source>
        <dbReference type="EMBL" id="MFD1788467.1"/>
    </source>
</evidence>
<keyword evidence="3" id="KW-1185">Reference proteome</keyword>
<comment type="caution">
    <text evidence="2">The sequence shown here is derived from an EMBL/GenBank/DDBJ whole genome shotgun (WGS) entry which is preliminary data.</text>
</comment>
<sequence length="430" mass="47402">MRSSPVPSNRRLLTYSQAANAVAENVRALGGVIPVATLIANRICDAGYGRRVQPAEFQAAKQSRDAILRSTLATNTGFVPERNLQAIKDHLLAITSPERKTAVEEWVLADWIHNRLIGHADMLFMLSSTHPKVYEAAFGPSVNQTIQLARRDDVKHAWVRDLCINQARFVLVASAHYRTRHVRQIATSPNGGLFCGVEDWKSAGHALLTTIAEPALRIQRIYECAQTFLGTDKTVRKVLAEKKLLLNNEAGDLVYLIALEVRAILLRRQIDPAKVQAFLDQTWDPLVEAGAITRKTVRDEGLNNISLSSLWYGLEPSELSAYIAIQLLKALNAVDDLVDRALLGRKGKPIDWEPTKAAASIATTILRYESRPDRETVQMGKSRSGGDGGIDAGFNGSRKPLATMLEKISDPAIEKAVSDVFGIDPTRLFL</sequence>
<gene>
    <name evidence="2" type="ORF">ACFSC3_12895</name>
</gene>
<organism evidence="2 3">
    <name type="scientific">Sphingomonas floccifaciens</name>
    <dbReference type="NCBI Taxonomy" id="1844115"/>
    <lineage>
        <taxon>Bacteria</taxon>
        <taxon>Pseudomonadati</taxon>
        <taxon>Pseudomonadota</taxon>
        <taxon>Alphaproteobacteria</taxon>
        <taxon>Sphingomonadales</taxon>
        <taxon>Sphingomonadaceae</taxon>
        <taxon>Sphingomonas</taxon>
    </lineage>
</organism>
<proteinExistence type="predicted"/>
<dbReference type="RefSeq" id="WP_380940844.1">
    <property type="nucleotide sequence ID" value="NZ_JBHUFC010000003.1"/>
</dbReference>
<feature type="region of interest" description="Disordered" evidence="1">
    <location>
        <begin position="373"/>
        <end position="392"/>
    </location>
</feature>
<dbReference type="EMBL" id="JBHUFC010000003">
    <property type="protein sequence ID" value="MFD1788467.1"/>
    <property type="molecule type" value="Genomic_DNA"/>
</dbReference>
<accession>A0ABW4NEP9</accession>
<evidence type="ECO:0000313" key="3">
    <source>
        <dbReference type="Proteomes" id="UP001597283"/>
    </source>
</evidence>
<reference evidence="3" key="1">
    <citation type="journal article" date="2019" name="Int. J. Syst. Evol. Microbiol.">
        <title>The Global Catalogue of Microorganisms (GCM) 10K type strain sequencing project: providing services to taxonomists for standard genome sequencing and annotation.</title>
        <authorList>
            <consortium name="The Broad Institute Genomics Platform"/>
            <consortium name="The Broad Institute Genome Sequencing Center for Infectious Disease"/>
            <person name="Wu L."/>
            <person name="Ma J."/>
        </authorList>
    </citation>
    <scope>NUCLEOTIDE SEQUENCE [LARGE SCALE GENOMIC DNA]</scope>
    <source>
        <strain evidence="3">Q85</strain>
    </source>
</reference>
<name>A0ABW4NEP9_9SPHN</name>